<reference evidence="7 8" key="1">
    <citation type="submission" date="2020-04" db="EMBL/GenBank/DDBJ databases">
        <authorList>
            <person name="Wallbank WR R."/>
            <person name="Pardo Diaz C."/>
            <person name="Kozak K."/>
            <person name="Martin S."/>
            <person name="Jiggins C."/>
            <person name="Moest M."/>
            <person name="Warren A I."/>
            <person name="Byers J.R.P. K."/>
            <person name="Montejo-Kovacevich G."/>
            <person name="Yen C E."/>
        </authorList>
    </citation>
    <scope>NUCLEOTIDE SEQUENCE [LARGE SCALE GENOMIC DNA]</scope>
</reference>
<dbReference type="InterPro" id="IPR013788">
    <property type="entry name" value="Hemocyanin/hexamerin"/>
</dbReference>
<dbReference type="Pfam" id="PF03723">
    <property type="entry name" value="Hemocyanin_C"/>
    <property type="match status" value="1"/>
</dbReference>
<gene>
    <name evidence="7" type="ORF">APLA_LOCUS13984</name>
</gene>
<dbReference type="SUPFAM" id="SSF81296">
    <property type="entry name" value="E set domains"/>
    <property type="match status" value="1"/>
</dbReference>
<name>A0A8S1B5T5_ARCPL</name>
<dbReference type="Pfam" id="PF00372">
    <property type="entry name" value="Hemocyanin_M"/>
    <property type="match status" value="1"/>
</dbReference>
<dbReference type="GO" id="GO:0045735">
    <property type="term" value="F:nutrient reservoir activity"/>
    <property type="evidence" value="ECO:0007669"/>
    <property type="project" value="UniProtKB-KW"/>
</dbReference>
<dbReference type="PANTHER" id="PTHR11511">
    <property type="entry name" value="LARVAL STORAGE PROTEIN/PHENOLOXIDASE"/>
    <property type="match status" value="1"/>
</dbReference>
<proteinExistence type="inferred from homology"/>
<dbReference type="InterPro" id="IPR005203">
    <property type="entry name" value="Hemocyanin_C"/>
</dbReference>
<keyword evidence="3" id="KW-0732">Signal</keyword>
<organism evidence="7 8">
    <name type="scientific">Arctia plantaginis</name>
    <name type="common">Wood tiger moth</name>
    <name type="synonym">Phalaena plantaginis</name>
    <dbReference type="NCBI Taxonomy" id="874455"/>
    <lineage>
        <taxon>Eukaryota</taxon>
        <taxon>Metazoa</taxon>
        <taxon>Ecdysozoa</taxon>
        <taxon>Arthropoda</taxon>
        <taxon>Hexapoda</taxon>
        <taxon>Insecta</taxon>
        <taxon>Pterygota</taxon>
        <taxon>Neoptera</taxon>
        <taxon>Endopterygota</taxon>
        <taxon>Lepidoptera</taxon>
        <taxon>Glossata</taxon>
        <taxon>Ditrysia</taxon>
        <taxon>Noctuoidea</taxon>
        <taxon>Erebidae</taxon>
        <taxon>Arctiinae</taxon>
        <taxon>Arctia</taxon>
    </lineage>
</organism>
<dbReference type="Gene3D" id="1.10.1280.10">
    <property type="entry name" value="Di-copper center containing domain from catechol oxidase"/>
    <property type="match status" value="1"/>
</dbReference>
<dbReference type="AlphaFoldDB" id="A0A8S1B5T5"/>
<dbReference type="PANTHER" id="PTHR11511:SF5">
    <property type="entry name" value="FAT-BODY PROTEIN 1-RELATED"/>
    <property type="match status" value="1"/>
</dbReference>
<evidence type="ECO:0000259" key="5">
    <source>
        <dbReference type="Pfam" id="PF03722"/>
    </source>
</evidence>
<dbReference type="GO" id="GO:0005615">
    <property type="term" value="C:extracellular space"/>
    <property type="evidence" value="ECO:0007669"/>
    <property type="project" value="UniProtKB-ARBA"/>
</dbReference>
<dbReference type="PROSITE" id="PS00209">
    <property type="entry name" value="HEMOCYANIN_1"/>
    <property type="match status" value="1"/>
</dbReference>
<feature type="chain" id="PRO_5035716841" evidence="3">
    <location>
        <begin position="18"/>
        <end position="748"/>
    </location>
</feature>
<evidence type="ECO:0000313" key="8">
    <source>
        <dbReference type="Proteomes" id="UP000494106"/>
    </source>
</evidence>
<evidence type="ECO:0000259" key="4">
    <source>
        <dbReference type="Pfam" id="PF00372"/>
    </source>
</evidence>
<evidence type="ECO:0000256" key="3">
    <source>
        <dbReference type="SAM" id="SignalP"/>
    </source>
</evidence>
<evidence type="ECO:0000313" key="7">
    <source>
        <dbReference type="EMBL" id="CAB3253259.1"/>
    </source>
</evidence>
<dbReference type="Proteomes" id="UP000494106">
    <property type="component" value="Unassembled WGS sequence"/>
</dbReference>
<dbReference type="OrthoDB" id="6371642at2759"/>
<dbReference type="InterPro" id="IPR008922">
    <property type="entry name" value="Di-copper_centre_dom_sf"/>
</dbReference>
<dbReference type="InterPro" id="IPR005204">
    <property type="entry name" value="Hemocyanin_N"/>
</dbReference>
<dbReference type="EMBL" id="CADEBC010000561">
    <property type="protein sequence ID" value="CAB3253259.1"/>
    <property type="molecule type" value="Genomic_DNA"/>
</dbReference>
<dbReference type="InterPro" id="IPR037020">
    <property type="entry name" value="Hemocyanin_C_sf"/>
</dbReference>
<dbReference type="Gene3D" id="2.60.40.1520">
    <property type="entry name" value="Hemocyanin, C-terminal domain"/>
    <property type="match status" value="1"/>
</dbReference>
<evidence type="ECO:0000256" key="2">
    <source>
        <dbReference type="ARBA" id="ARBA00038082"/>
    </source>
</evidence>
<feature type="signal peptide" evidence="3">
    <location>
        <begin position="1"/>
        <end position="17"/>
    </location>
</feature>
<keyword evidence="8" id="KW-1185">Reference proteome</keyword>
<dbReference type="Pfam" id="PF03722">
    <property type="entry name" value="Hemocyanin_N"/>
    <property type="match status" value="1"/>
</dbReference>
<dbReference type="InterPro" id="IPR036697">
    <property type="entry name" value="Hemocyanin_N_sf"/>
</dbReference>
<evidence type="ECO:0000259" key="6">
    <source>
        <dbReference type="Pfam" id="PF03723"/>
    </source>
</evidence>
<comment type="similarity">
    <text evidence="2">Belongs to the hemocyanin family.</text>
</comment>
<dbReference type="PRINTS" id="PR00187">
    <property type="entry name" value="HAEMOCYANIN"/>
</dbReference>
<protein>
    <submittedName>
        <fullName evidence="7">Uncharacterized protein</fullName>
    </submittedName>
</protein>
<feature type="domain" description="Hemocyanin middle" evidence="4">
    <location>
        <begin position="158"/>
        <end position="436"/>
    </location>
</feature>
<comment type="caution">
    <text evidence="7">The sequence shown here is derived from an EMBL/GenBank/DDBJ whole genome shotgun (WGS) entry which is preliminary data.</text>
</comment>
<dbReference type="InterPro" id="IPR000896">
    <property type="entry name" value="Hemocyanin/hexamerin_mid_dom"/>
</dbReference>
<dbReference type="SUPFAM" id="SSF48056">
    <property type="entry name" value="Di-copper centre-containing domain"/>
    <property type="match status" value="1"/>
</dbReference>
<feature type="domain" description="Hemocyanin N-terminal" evidence="5">
    <location>
        <begin position="32"/>
        <end position="152"/>
    </location>
</feature>
<feature type="domain" description="Hemocyanin C-terminal" evidence="6">
    <location>
        <begin position="446"/>
        <end position="697"/>
    </location>
</feature>
<dbReference type="Gene3D" id="1.20.1370.10">
    <property type="entry name" value="Hemocyanin, N-terminal domain"/>
    <property type="match status" value="1"/>
</dbReference>
<dbReference type="InterPro" id="IPR014756">
    <property type="entry name" value="Ig_E-set"/>
</dbReference>
<evidence type="ECO:0000256" key="1">
    <source>
        <dbReference type="ARBA" id="ARBA00022761"/>
    </source>
</evidence>
<sequence>MSAVLLFVVCLAGMATATEFDDNSIVTMDIKQRQMIILKLLNHPMEPLMYKDLVEIGQNFKIEDNTESFTKPDVVKTFVKMMKVGVLPRGEIFTLHIDRQLKEVVTIFHMLYYAKDFTTFFKTACWMRLHLNEGMFAYALTVAVRHREDCRGIILPSPYEIYPYYFVRADVIQKAYLLKMKRGLLDLKLCDFYGIRKTDKDVYIIDENIYDKRVYFTDDDRLRYFTEDIDLNTYYYYFHTDYPFWMRDSMFDKTKIRRFELTVYTYQQILARYYLERLSNGFGKIEEFTYHKSIKTGYWPWLKMHNGQEFPVRFNNYVIARDTNLDIIRLCEEYERIIRDCIIRGFIEYNGMRLSLTKYEDMETLGKLIYGKTEKTGMDKTYIESYRYLLIVMKAALGLNTFTSDKYFVTPSILDHYQTALRDPVFYMLQKRIIDLVHLFKLRLPSYTKEDLYFPGVKIENVVVDKLITYFDDYLMDMTNAVTLTEEELKKARSDMIFMVRKRRLNHQPFKVTIGIASDKAVDCVVRIFLGPKKDHLNRLIDINNNRLNFVELDSFLYKLNTGKNTIVRDSHDMHNLVKDRMMTRDLWKKIESMNDMKDLLRKDLRNYHTGFPTRLLLPKGHVGGLDMMFYICVTPLRLVDNVDMSILDTNRKDFMVDFRSSVLLDKMPLGFPLDRHIDIGNFFTPNMRFIDVRIYHKKMTCDMKTRWYRWVLKNYNMIDRTPVIADTYFVDTDLNMKVDHNLNLFDV</sequence>
<accession>A0A8S1B5T5</accession>
<dbReference type="SUPFAM" id="SSF48050">
    <property type="entry name" value="Hemocyanin, N-terminal domain"/>
    <property type="match status" value="1"/>
</dbReference>
<dbReference type="PROSITE" id="PS00210">
    <property type="entry name" value="HEMOCYANIN_2"/>
    <property type="match status" value="1"/>
</dbReference>
<keyword evidence="1" id="KW-0758">Storage protein</keyword>